<dbReference type="Pfam" id="PF18475">
    <property type="entry name" value="PIN7"/>
    <property type="match status" value="1"/>
</dbReference>
<proteinExistence type="predicted"/>
<sequence length="370" mass="42148">MNHLLIDFENIQPNNLDKLDDENTHIWLFLGANQQKSISLEFCQSLCRFGKNVHFIRVKKTGKNALDFYLSFYLGKITEQDPAALIGILSKDGGYDVLTEHIKDNQLAQNIARITCLDEIQSLPHAKQLEKQQPENDQTTLPAPNNSYSSKDLAAVLRALREPAAFLPRLYNNLVNRIQHIILADQWANYSADMRQENAEKLAAALLRKGLISQEADGLLRYHLDADFILNRVQERVLANKASTVEKLSNVIRSSLLSFAIESSAADIQQFIENLVKQNLIKIQQNKISYAPFRQPEKPKAYQPETAAWQKITQLLSKTNRPNKLSGLRNLLKSQEKSLNLKTGETEQIIAYLQSKNRIQINNEKIIYLS</sequence>
<comment type="caution">
    <text evidence="2">The sequence shown here is derived from an EMBL/GenBank/DDBJ whole genome shotgun (WGS) entry which is preliminary data.</text>
</comment>
<protein>
    <recommendedName>
        <fullName evidence="1">PIN-like domain-containing protein</fullName>
    </recommendedName>
</protein>
<organism evidence="2 3">
    <name type="scientific">Kingella bonacorsii</name>
    <dbReference type="NCBI Taxonomy" id="2796361"/>
    <lineage>
        <taxon>Bacteria</taxon>
        <taxon>Pseudomonadati</taxon>
        <taxon>Pseudomonadota</taxon>
        <taxon>Betaproteobacteria</taxon>
        <taxon>Neisseriales</taxon>
        <taxon>Neisseriaceae</taxon>
        <taxon>Kingella</taxon>
    </lineage>
</organism>
<name>A0ABS1BVL0_9NEIS</name>
<dbReference type="Proteomes" id="UP000614058">
    <property type="component" value="Unassembled WGS sequence"/>
</dbReference>
<dbReference type="InterPro" id="IPR041494">
    <property type="entry name" value="PIN7"/>
</dbReference>
<dbReference type="EMBL" id="JAEHNZ010000005">
    <property type="protein sequence ID" value="MBK0397346.1"/>
    <property type="molecule type" value="Genomic_DNA"/>
</dbReference>
<evidence type="ECO:0000313" key="2">
    <source>
        <dbReference type="EMBL" id="MBK0397346.1"/>
    </source>
</evidence>
<evidence type="ECO:0000313" key="3">
    <source>
        <dbReference type="Proteomes" id="UP000614058"/>
    </source>
</evidence>
<reference evidence="2 3" key="1">
    <citation type="journal article" date="2021" name="Pathogens">
        <title>Isolation and Characterization of Kingella bonacorsii sp. nov., A Novel Kingella Species Detected in a Stable Periodontitis Subject.</title>
        <authorList>
            <person name="Antezack A."/>
            <person name="Boxberger M."/>
            <person name="Rolland C."/>
            <person name="Monnet-Corti V."/>
            <person name="La Scola B."/>
        </authorList>
    </citation>
    <scope>NUCLEOTIDE SEQUENCE [LARGE SCALE GENOMIC DNA]</scope>
    <source>
        <strain evidence="2 3">Marseille-Q4569</strain>
    </source>
</reference>
<accession>A0ABS1BVL0</accession>
<dbReference type="RefSeq" id="WP_200523295.1">
    <property type="nucleotide sequence ID" value="NZ_JAEHNZ010000005.1"/>
</dbReference>
<gene>
    <name evidence="2" type="ORF">JDW22_12400</name>
</gene>
<keyword evidence="3" id="KW-1185">Reference proteome</keyword>
<feature type="domain" description="PIN-like" evidence="1">
    <location>
        <begin position="5"/>
        <end position="104"/>
    </location>
</feature>
<evidence type="ECO:0000259" key="1">
    <source>
        <dbReference type="Pfam" id="PF18475"/>
    </source>
</evidence>